<feature type="region of interest" description="Disordered" evidence="1">
    <location>
        <begin position="153"/>
        <end position="173"/>
    </location>
</feature>
<organism evidence="2 3">
    <name type="scientific">Pelagomonas calceolata</name>
    <dbReference type="NCBI Taxonomy" id="35677"/>
    <lineage>
        <taxon>Eukaryota</taxon>
        <taxon>Sar</taxon>
        <taxon>Stramenopiles</taxon>
        <taxon>Ochrophyta</taxon>
        <taxon>Pelagophyceae</taxon>
        <taxon>Pelagomonadales</taxon>
        <taxon>Pelagomonadaceae</taxon>
        <taxon>Pelagomonas</taxon>
    </lineage>
</organism>
<evidence type="ECO:0000256" key="1">
    <source>
        <dbReference type="SAM" id="MobiDB-lite"/>
    </source>
</evidence>
<evidence type="ECO:0000313" key="3">
    <source>
        <dbReference type="Proteomes" id="UP000789595"/>
    </source>
</evidence>
<gene>
    <name evidence="2" type="ORF">PECAL_3P16710</name>
</gene>
<reference evidence="2" key="1">
    <citation type="submission" date="2021-11" db="EMBL/GenBank/DDBJ databases">
        <authorList>
            <consortium name="Genoscope - CEA"/>
            <person name="William W."/>
        </authorList>
    </citation>
    <scope>NUCLEOTIDE SEQUENCE</scope>
</reference>
<dbReference type="AlphaFoldDB" id="A0A8J2SS38"/>
<dbReference type="Proteomes" id="UP000789595">
    <property type="component" value="Unassembled WGS sequence"/>
</dbReference>
<proteinExistence type="predicted"/>
<evidence type="ECO:0000313" key="2">
    <source>
        <dbReference type="EMBL" id="CAH0371719.1"/>
    </source>
</evidence>
<feature type="region of interest" description="Disordered" evidence="1">
    <location>
        <begin position="356"/>
        <end position="397"/>
    </location>
</feature>
<feature type="region of interest" description="Disordered" evidence="1">
    <location>
        <begin position="1"/>
        <end position="53"/>
    </location>
</feature>
<accession>A0A8J2SS38</accession>
<feature type="non-terminal residue" evidence="2">
    <location>
        <position position="397"/>
    </location>
</feature>
<keyword evidence="3" id="KW-1185">Reference proteome</keyword>
<comment type="caution">
    <text evidence="2">The sequence shown here is derived from an EMBL/GenBank/DDBJ whole genome shotgun (WGS) entry which is preliminary data.</text>
</comment>
<sequence>DARVCSENETNIVLRRRRRRPGGPLQRPPLPELRPPRELRRPARVPPELGRAPQVVEDRHVAGGGADGRELRLVAAEHSGPLASQFVGRLGHPVRRLHQVAAAPNQLENVGRRQGGRDADVQAVREAVLRHVDPPVARRQEVVRDARRLRAEDERHAVRQRPAQPRRAVGQDRRVLAQVRAPQLAARHGPHRRDHLRVGREVAHGQEARGPPPVNRVFRVERVVRGPGVGRLPPPPVLARARPDGLVVGASVRVVRGVLPRSFRLRLPAERAPALEARGPRGRCDDPDVLDAQGLAGPEDGAVVVAVHEALEHDDQPARPPRQHRFYPLRESFRVIGALEALRRGLRLPQRCCDARRRREERSSNAGQCETASHPPEKLRAARVKSKPMLMDGAGRA</sequence>
<feature type="non-terminal residue" evidence="2">
    <location>
        <position position="1"/>
    </location>
</feature>
<name>A0A8J2SS38_9STRA</name>
<protein>
    <submittedName>
        <fullName evidence="2">Uncharacterized protein</fullName>
    </submittedName>
</protein>
<dbReference type="EMBL" id="CAKKNE010000003">
    <property type="protein sequence ID" value="CAH0371719.1"/>
    <property type="molecule type" value="Genomic_DNA"/>
</dbReference>